<evidence type="ECO:0000313" key="9">
    <source>
        <dbReference type="Proteomes" id="UP000220133"/>
    </source>
</evidence>
<feature type="domain" description="RagB/SusD" evidence="6">
    <location>
        <begin position="315"/>
        <end position="407"/>
    </location>
</feature>
<dbReference type="OrthoDB" id="926893at2"/>
<dbReference type="InterPro" id="IPR033985">
    <property type="entry name" value="SusD-like_N"/>
</dbReference>
<comment type="similarity">
    <text evidence="2">Belongs to the SusD family.</text>
</comment>
<proteinExistence type="inferred from homology"/>
<feature type="domain" description="SusD-like N-terminal" evidence="7">
    <location>
        <begin position="61"/>
        <end position="178"/>
    </location>
</feature>
<dbReference type="Proteomes" id="UP000220133">
    <property type="component" value="Chromosome"/>
</dbReference>
<dbReference type="AlphaFoldDB" id="A0A291R085"/>
<accession>A0A291R085</accession>
<keyword evidence="9" id="KW-1185">Reference proteome</keyword>
<comment type="subcellular location">
    <subcellularLocation>
        <location evidence="1">Cell outer membrane</location>
    </subcellularLocation>
</comment>
<dbReference type="SUPFAM" id="SSF48452">
    <property type="entry name" value="TPR-like"/>
    <property type="match status" value="1"/>
</dbReference>
<keyword evidence="5" id="KW-0998">Cell outer membrane</keyword>
<dbReference type="Pfam" id="PF14322">
    <property type="entry name" value="SusD-like_3"/>
    <property type="match status" value="1"/>
</dbReference>
<evidence type="ECO:0000256" key="4">
    <source>
        <dbReference type="ARBA" id="ARBA00023136"/>
    </source>
</evidence>
<dbReference type="CDD" id="cd08977">
    <property type="entry name" value="SusD"/>
    <property type="match status" value="1"/>
</dbReference>
<dbReference type="Pfam" id="PF07980">
    <property type="entry name" value="SusD_RagB"/>
    <property type="match status" value="1"/>
</dbReference>
<dbReference type="GO" id="GO:0009279">
    <property type="term" value="C:cell outer membrane"/>
    <property type="evidence" value="ECO:0007669"/>
    <property type="project" value="UniProtKB-SubCell"/>
</dbReference>
<evidence type="ECO:0000256" key="2">
    <source>
        <dbReference type="ARBA" id="ARBA00006275"/>
    </source>
</evidence>
<sequence>MADILLDNSFFLAAEFRTGIYRETNFSRSGFNRVYYNYLVTNDLKSLMRETYWNSFFRFNQIPEWGAYFKVIQSCGVLIDAVENLDAGILDETDKKRYMGEAVFVRNFMYFIMVRLFGDVPYYTDPYFSGIIGRSNFVDVLNSCIKEVDEYKDYLPWSYTDPKMRAVRPTRGAMYALMMHMNMWNAGFDDANKEKYYQETARLGKELRETNNGAYRLLTVSEFRQLFRGGSQEGLFEFTQNVNYGEVRGLGYQYFNDNVLRQPQYSQAYVYWLNKYIEKYYPIGEVDKRKELWFDQNIYNENSTAEFLKFKGNTGSGIAFDGNLIVFRYADAILLEAEANAELTGGTGEELAKQLLNMIRNRAEATLYNGLGGTDLKDAIFWERCKELQGEGHAFYDLVRTRRILNSEYCSNPISQSAFLRGAWTWPITETALVNNPYMKLNEYWR</sequence>
<reference evidence="8 9" key="1">
    <citation type="submission" date="2017-10" db="EMBL/GenBank/DDBJ databases">
        <title>Paenichitinophaga pekingensis gen. nov., sp. nov., isolated from activated sludge.</title>
        <authorList>
            <person name="Jin D."/>
            <person name="Kong X."/>
            <person name="Deng Y."/>
            <person name="Bai Z."/>
        </authorList>
    </citation>
    <scope>NUCLEOTIDE SEQUENCE [LARGE SCALE GENOMIC DNA]</scope>
    <source>
        <strain evidence="8 9">13</strain>
    </source>
</reference>
<gene>
    <name evidence="8" type="ORF">COR50_01395</name>
</gene>
<evidence type="ECO:0000313" key="8">
    <source>
        <dbReference type="EMBL" id="ATL49689.1"/>
    </source>
</evidence>
<dbReference type="InterPro" id="IPR011990">
    <property type="entry name" value="TPR-like_helical_dom_sf"/>
</dbReference>
<keyword evidence="3" id="KW-0732">Signal</keyword>
<evidence type="ECO:0000259" key="6">
    <source>
        <dbReference type="Pfam" id="PF07980"/>
    </source>
</evidence>
<organism evidence="8 9">
    <name type="scientific">Chitinophaga caeni</name>
    <dbReference type="NCBI Taxonomy" id="2029983"/>
    <lineage>
        <taxon>Bacteria</taxon>
        <taxon>Pseudomonadati</taxon>
        <taxon>Bacteroidota</taxon>
        <taxon>Chitinophagia</taxon>
        <taxon>Chitinophagales</taxon>
        <taxon>Chitinophagaceae</taxon>
        <taxon>Chitinophaga</taxon>
    </lineage>
</organism>
<dbReference type="InterPro" id="IPR012944">
    <property type="entry name" value="SusD_RagB_dom"/>
</dbReference>
<dbReference type="EMBL" id="CP023777">
    <property type="protein sequence ID" value="ATL49689.1"/>
    <property type="molecule type" value="Genomic_DNA"/>
</dbReference>
<dbReference type="KEGG" id="cbae:COR50_01395"/>
<protein>
    <submittedName>
        <fullName evidence="8">RagB/SusD family nutrient uptake outer membrane protein</fullName>
    </submittedName>
</protein>
<evidence type="ECO:0000259" key="7">
    <source>
        <dbReference type="Pfam" id="PF14322"/>
    </source>
</evidence>
<evidence type="ECO:0000256" key="3">
    <source>
        <dbReference type="ARBA" id="ARBA00022729"/>
    </source>
</evidence>
<evidence type="ECO:0000256" key="1">
    <source>
        <dbReference type="ARBA" id="ARBA00004442"/>
    </source>
</evidence>
<keyword evidence="4" id="KW-0472">Membrane</keyword>
<name>A0A291R085_9BACT</name>
<evidence type="ECO:0000256" key="5">
    <source>
        <dbReference type="ARBA" id="ARBA00023237"/>
    </source>
</evidence>
<dbReference type="Gene3D" id="1.25.40.390">
    <property type="match status" value="1"/>
</dbReference>